<dbReference type="AlphaFoldDB" id="A0A6G6WIP4"/>
<evidence type="ECO:0000259" key="5">
    <source>
        <dbReference type="SMART" id="SM00079"/>
    </source>
</evidence>
<dbReference type="Proteomes" id="UP000502996">
    <property type="component" value="Chromosome"/>
</dbReference>
<evidence type="ECO:0000259" key="4">
    <source>
        <dbReference type="SMART" id="SM00062"/>
    </source>
</evidence>
<dbReference type="RefSeq" id="WP_165237353.1">
    <property type="nucleotide sequence ID" value="NZ_CP049257.1"/>
</dbReference>
<dbReference type="GO" id="GO:0016020">
    <property type="term" value="C:membrane"/>
    <property type="evidence" value="ECO:0007669"/>
    <property type="project" value="InterPro"/>
</dbReference>
<accession>A0A6G6WIP4</accession>
<dbReference type="KEGG" id="nano:G5V58_22200"/>
<dbReference type="Pfam" id="PF00497">
    <property type="entry name" value="SBP_bac_3"/>
    <property type="match status" value="1"/>
</dbReference>
<dbReference type="PANTHER" id="PTHR35936:SF35">
    <property type="entry name" value="L-CYSTINE-BINDING PROTEIN TCYJ"/>
    <property type="match status" value="1"/>
</dbReference>
<feature type="domain" description="Solute-binding protein family 3/N-terminal" evidence="4">
    <location>
        <begin position="77"/>
        <end position="303"/>
    </location>
</feature>
<protein>
    <submittedName>
        <fullName evidence="6">Amino acid ABC transporter substrate-binding protein</fullName>
    </submittedName>
</protein>
<dbReference type="CDD" id="cd13530">
    <property type="entry name" value="PBP2_peptides_like"/>
    <property type="match status" value="1"/>
</dbReference>
<keyword evidence="1 3" id="KW-0732">Signal</keyword>
<dbReference type="GO" id="GO:0015276">
    <property type="term" value="F:ligand-gated monoatomic ion channel activity"/>
    <property type="evidence" value="ECO:0007669"/>
    <property type="project" value="InterPro"/>
</dbReference>
<evidence type="ECO:0000313" key="7">
    <source>
        <dbReference type="Proteomes" id="UP000502996"/>
    </source>
</evidence>
<dbReference type="InterPro" id="IPR001320">
    <property type="entry name" value="Iontro_rcpt_C"/>
</dbReference>
<evidence type="ECO:0000313" key="6">
    <source>
        <dbReference type="EMBL" id="QIG45114.1"/>
    </source>
</evidence>
<feature type="signal peptide" evidence="3">
    <location>
        <begin position="1"/>
        <end position="22"/>
    </location>
</feature>
<feature type="chain" id="PRO_5026293521" evidence="3">
    <location>
        <begin position="23"/>
        <end position="310"/>
    </location>
</feature>
<dbReference type="PANTHER" id="PTHR35936">
    <property type="entry name" value="MEMBRANE-BOUND LYTIC MUREIN TRANSGLYCOSYLASE F"/>
    <property type="match status" value="1"/>
</dbReference>
<dbReference type="EMBL" id="CP049257">
    <property type="protein sequence ID" value="QIG45114.1"/>
    <property type="molecule type" value="Genomic_DNA"/>
</dbReference>
<dbReference type="SUPFAM" id="SSF53850">
    <property type="entry name" value="Periplasmic binding protein-like II"/>
    <property type="match status" value="1"/>
</dbReference>
<feature type="compositionally biased region" description="Polar residues" evidence="2">
    <location>
        <begin position="37"/>
        <end position="53"/>
    </location>
</feature>
<evidence type="ECO:0000256" key="3">
    <source>
        <dbReference type="SAM" id="SignalP"/>
    </source>
</evidence>
<evidence type="ECO:0000256" key="1">
    <source>
        <dbReference type="ARBA" id="ARBA00022729"/>
    </source>
</evidence>
<dbReference type="Gene3D" id="3.40.190.10">
    <property type="entry name" value="Periplasmic binding protein-like II"/>
    <property type="match status" value="2"/>
</dbReference>
<keyword evidence="7" id="KW-1185">Reference proteome</keyword>
<sequence>MRLRTGLAVLPLVLVPLACAPADDSSGSSAGDDETTADASPTLADSETLSVSPAPTEAGGISPECAPDQLNLKEAGTLTVGTDKPAYEPWFSDNDPSNGKGYESAVAYAVADALGVGVTWTVVPFNTSYKPGDKDFDFDINQISITPEREQVVDFSDGYYAAAQAVIALKDSDIASATSVADLASYKLGAQTGTTSLTAIRETIKADDEPLVFEDTNAAKQALVNGQVDGIVADLPTAFYITAAEIKNSVIVGQFQPISGEQEEFGMLFQKGNPLVSCVNEALAQLKADGTLDQLQQEWLSNQVDVPVLQ</sequence>
<organism evidence="6 7">
    <name type="scientific">Nocardioides anomalus</name>
    <dbReference type="NCBI Taxonomy" id="2712223"/>
    <lineage>
        <taxon>Bacteria</taxon>
        <taxon>Bacillati</taxon>
        <taxon>Actinomycetota</taxon>
        <taxon>Actinomycetes</taxon>
        <taxon>Propionibacteriales</taxon>
        <taxon>Nocardioidaceae</taxon>
        <taxon>Nocardioides</taxon>
    </lineage>
</organism>
<name>A0A6G6WIP4_9ACTN</name>
<dbReference type="SMART" id="SM00079">
    <property type="entry name" value="PBPe"/>
    <property type="match status" value="1"/>
</dbReference>
<evidence type="ECO:0000256" key="2">
    <source>
        <dbReference type="SAM" id="MobiDB-lite"/>
    </source>
</evidence>
<proteinExistence type="predicted"/>
<reference evidence="6 7" key="1">
    <citation type="submission" date="2020-02" db="EMBL/GenBank/DDBJ databases">
        <title>Full genome sequence of Nocardioides sp. R-3366.</title>
        <authorList>
            <person name="Im W.-T."/>
        </authorList>
    </citation>
    <scope>NUCLEOTIDE SEQUENCE [LARGE SCALE GENOMIC DNA]</scope>
    <source>
        <strain evidence="6 7">R-3366</strain>
    </source>
</reference>
<dbReference type="SMART" id="SM00062">
    <property type="entry name" value="PBPb"/>
    <property type="match status" value="1"/>
</dbReference>
<feature type="region of interest" description="Disordered" evidence="2">
    <location>
        <begin position="23"/>
        <end position="68"/>
    </location>
</feature>
<feature type="domain" description="Ionotropic glutamate receptor C-terminal" evidence="5">
    <location>
        <begin position="77"/>
        <end position="302"/>
    </location>
</feature>
<dbReference type="InterPro" id="IPR001638">
    <property type="entry name" value="Solute-binding_3/MltF_N"/>
</dbReference>
<gene>
    <name evidence="6" type="ORF">G5V58_22200</name>
</gene>